<feature type="signal peptide" evidence="1">
    <location>
        <begin position="1"/>
        <end position="22"/>
    </location>
</feature>
<evidence type="ECO:0000256" key="1">
    <source>
        <dbReference type="SAM" id="SignalP"/>
    </source>
</evidence>
<proteinExistence type="predicted"/>
<sequence>MMLLSPGPPSFFVLVIIRLVRSTTRPRSPDGFTPYIPTTLTDFYQLHLGRGRKLGFTDPMSLTLVTSHWHHPPVTSPHRLAFFFDFTWPALPTQVTGRHQLSMHTGQDHYHRLGIYLRSIFHGNSDTVTIEAGGGYACRIAAISWVSVSLDPIFLFLGLAMVFRSKPLPVFHVCLMSQNKHLTMSPDKKHTAGTPYTQ</sequence>
<accession>A0AA40EVJ5</accession>
<evidence type="ECO:0000313" key="3">
    <source>
        <dbReference type="Proteomes" id="UP001172155"/>
    </source>
</evidence>
<dbReference type="AlphaFoldDB" id="A0AA40EVJ5"/>
<keyword evidence="1" id="KW-0732">Signal</keyword>
<organism evidence="2 3">
    <name type="scientific">Schizothecium vesticola</name>
    <dbReference type="NCBI Taxonomy" id="314040"/>
    <lineage>
        <taxon>Eukaryota</taxon>
        <taxon>Fungi</taxon>
        <taxon>Dikarya</taxon>
        <taxon>Ascomycota</taxon>
        <taxon>Pezizomycotina</taxon>
        <taxon>Sordariomycetes</taxon>
        <taxon>Sordariomycetidae</taxon>
        <taxon>Sordariales</taxon>
        <taxon>Schizotheciaceae</taxon>
        <taxon>Schizothecium</taxon>
    </lineage>
</organism>
<dbReference type="Proteomes" id="UP001172155">
    <property type="component" value="Unassembled WGS sequence"/>
</dbReference>
<name>A0AA40EVJ5_9PEZI</name>
<evidence type="ECO:0000313" key="2">
    <source>
        <dbReference type="EMBL" id="KAK0746344.1"/>
    </source>
</evidence>
<keyword evidence="3" id="KW-1185">Reference proteome</keyword>
<comment type="caution">
    <text evidence="2">The sequence shown here is derived from an EMBL/GenBank/DDBJ whole genome shotgun (WGS) entry which is preliminary data.</text>
</comment>
<feature type="chain" id="PRO_5041446608" evidence="1">
    <location>
        <begin position="23"/>
        <end position="198"/>
    </location>
</feature>
<reference evidence="2" key="1">
    <citation type="submission" date="2023-06" db="EMBL/GenBank/DDBJ databases">
        <title>Genome-scale phylogeny and comparative genomics of the fungal order Sordariales.</title>
        <authorList>
            <consortium name="Lawrence Berkeley National Laboratory"/>
            <person name="Hensen N."/>
            <person name="Bonometti L."/>
            <person name="Westerberg I."/>
            <person name="Brannstrom I.O."/>
            <person name="Guillou S."/>
            <person name="Cros-Aarteil S."/>
            <person name="Calhoun S."/>
            <person name="Haridas S."/>
            <person name="Kuo A."/>
            <person name="Mondo S."/>
            <person name="Pangilinan J."/>
            <person name="Riley R."/>
            <person name="LaButti K."/>
            <person name="Andreopoulos B."/>
            <person name="Lipzen A."/>
            <person name="Chen C."/>
            <person name="Yanf M."/>
            <person name="Daum C."/>
            <person name="Ng V."/>
            <person name="Clum A."/>
            <person name="Steindorff A."/>
            <person name="Ohm R."/>
            <person name="Martin F."/>
            <person name="Silar P."/>
            <person name="Natvig D."/>
            <person name="Lalanne C."/>
            <person name="Gautier V."/>
            <person name="Ament-velasquez S.L."/>
            <person name="Kruys A."/>
            <person name="Hutchinson M.I."/>
            <person name="Powell A.J."/>
            <person name="Barry K."/>
            <person name="Miller A.N."/>
            <person name="Grigoriev I.V."/>
            <person name="Debuchy R."/>
            <person name="Gladieux P."/>
            <person name="Thoren M.H."/>
            <person name="Johannesson H."/>
        </authorList>
    </citation>
    <scope>NUCLEOTIDE SEQUENCE</scope>
    <source>
        <strain evidence="2">SMH3187-1</strain>
    </source>
</reference>
<protein>
    <submittedName>
        <fullName evidence="2">Uncharacterized protein</fullName>
    </submittedName>
</protein>
<dbReference type="EMBL" id="JAUKUD010000004">
    <property type="protein sequence ID" value="KAK0746344.1"/>
    <property type="molecule type" value="Genomic_DNA"/>
</dbReference>
<gene>
    <name evidence="2" type="ORF">B0T18DRAFT_150069</name>
</gene>